<evidence type="ECO:0000256" key="1">
    <source>
        <dbReference type="ARBA" id="ARBA00010986"/>
    </source>
</evidence>
<evidence type="ECO:0000313" key="4">
    <source>
        <dbReference type="EMBL" id="RFM27222.1"/>
    </source>
</evidence>
<comment type="caution">
    <text evidence="4">The sequence shown here is derived from an EMBL/GenBank/DDBJ whole genome shotgun (WGS) entry which is preliminary data.</text>
</comment>
<dbReference type="RefSeq" id="WP_116848527.1">
    <property type="nucleotide sequence ID" value="NZ_QTJU01000006.1"/>
</dbReference>
<comment type="similarity">
    <text evidence="1">Belongs to the UxaA family.</text>
</comment>
<accession>A0A3E1NH61</accession>
<dbReference type="Proteomes" id="UP000261284">
    <property type="component" value="Unassembled WGS sequence"/>
</dbReference>
<keyword evidence="5" id="KW-1185">Reference proteome</keyword>
<evidence type="ECO:0000259" key="3">
    <source>
        <dbReference type="SMART" id="SM00858"/>
    </source>
</evidence>
<organism evidence="4 5">
    <name type="scientific">Deminuibacter soli</name>
    <dbReference type="NCBI Taxonomy" id="2291815"/>
    <lineage>
        <taxon>Bacteria</taxon>
        <taxon>Pseudomonadati</taxon>
        <taxon>Bacteroidota</taxon>
        <taxon>Chitinophagia</taxon>
        <taxon>Chitinophagales</taxon>
        <taxon>Chitinophagaceae</taxon>
        <taxon>Deminuibacter</taxon>
    </lineage>
</organism>
<dbReference type="PANTHER" id="PTHR30536:SF5">
    <property type="entry name" value="ALTRONATE DEHYDRATASE"/>
    <property type="match status" value="1"/>
</dbReference>
<dbReference type="PANTHER" id="PTHR30536">
    <property type="entry name" value="ALTRONATE/GALACTARATE DEHYDRATASE"/>
    <property type="match status" value="1"/>
</dbReference>
<feature type="domain" description="SAF" evidence="3">
    <location>
        <begin position="15"/>
        <end position="86"/>
    </location>
</feature>
<dbReference type="InterPro" id="IPR013974">
    <property type="entry name" value="SAF"/>
</dbReference>
<dbReference type="Pfam" id="PF20629">
    <property type="entry name" value="GD_AH_C"/>
    <property type="match status" value="1"/>
</dbReference>
<dbReference type="GO" id="GO:0016829">
    <property type="term" value="F:lyase activity"/>
    <property type="evidence" value="ECO:0007669"/>
    <property type="project" value="UniProtKB-KW"/>
</dbReference>
<dbReference type="SMART" id="SM00858">
    <property type="entry name" value="SAF"/>
    <property type="match status" value="1"/>
</dbReference>
<dbReference type="CDD" id="cd11613">
    <property type="entry name" value="SAF_AH_GD"/>
    <property type="match status" value="1"/>
</dbReference>
<dbReference type="Pfam" id="PF08666">
    <property type="entry name" value="SAF"/>
    <property type="match status" value="1"/>
</dbReference>
<dbReference type="InterPro" id="IPR044144">
    <property type="entry name" value="SAF_UxaA/GarD"/>
</dbReference>
<dbReference type="InterPro" id="IPR007392">
    <property type="entry name" value="GD_AH_second"/>
</dbReference>
<dbReference type="GO" id="GO:0019698">
    <property type="term" value="P:D-galacturonate catabolic process"/>
    <property type="evidence" value="ECO:0007669"/>
    <property type="project" value="TreeGrafter"/>
</dbReference>
<evidence type="ECO:0000313" key="5">
    <source>
        <dbReference type="Proteomes" id="UP000261284"/>
    </source>
</evidence>
<dbReference type="Gene3D" id="2.30.130.110">
    <property type="match status" value="1"/>
</dbReference>
<sequence>MNGTKQNFLHIHPADNVLVALQQLDKGTTVQHNGSFITLVNDVAAKHKFTLYDMPAGENIYMYGVLVGKTSEAVPKGGAIHVHNVKHAAAGYHMGERKLQWNRPAVAAWKDKTFMGFHRADGSVGTANYWIVIPLVFCENRNVEVLKEAMAEALGYGKVNRYEQQVQQLVQLYKNGASAQQLEDAVLEDTFTEPLARRLFPNVDGIKFLTHDMGCGSTRSDAEALCGMLAGYCTHSNVAGVTVLSLGCQHAQVSILQQEIAKRDPQFQKPMVILEQQKEGTESQLMKKAIRQTFLGLVKANENTRRPAPLSKLCIGLECGGSDGFSGISANPAVGYTSDLLVALGGSVILSEFPELCGVEQELSDRCVDEANASRFMDLMRVYNNRAEAEGSGFYANPSPGNIRDGLITDAIKSAGAAKKGGTSPVTAVLDYPEKVTQPGLNLLCTPGNDVESTTAEVASGANIVLFTTGLGTPTGNPVAPVVKLSTNTRIFAKMPDIIDINCGTIIEGTETIQQAGERILQYVIDVASGLIQPKAVLKGQDDFIPWRRGVSL</sequence>
<dbReference type="InterPro" id="IPR052172">
    <property type="entry name" value="UxaA_altronate/galactarate_dh"/>
</dbReference>
<keyword evidence="2" id="KW-0456">Lyase</keyword>
<gene>
    <name evidence="4" type="ORF">DXN05_17080</name>
</gene>
<dbReference type="EMBL" id="QTJU01000006">
    <property type="protein sequence ID" value="RFM27222.1"/>
    <property type="molecule type" value="Genomic_DNA"/>
</dbReference>
<name>A0A3E1NH61_9BACT</name>
<reference evidence="4 5" key="1">
    <citation type="submission" date="2018-08" db="EMBL/GenBank/DDBJ databases">
        <title>Chitinophagaceae sp. K23C18032701, a novel bacterium isolated from forest soil.</title>
        <authorList>
            <person name="Wang C."/>
        </authorList>
    </citation>
    <scope>NUCLEOTIDE SEQUENCE [LARGE SCALE GENOMIC DNA]</scope>
    <source>
        <strain evidence="4 5">K23C18032701</strain>
    </source>
</reference>
<dbReference type="InterPro" id="IPR048332">
    <property type="entry name" value="GD_AH_C"/>
</dbReference>
<dbReference type="AlphaFoldDB" id="A0A3E1NH61"/>
<proteinExistence type="inferred from homology"/>
<evidence type="ECO:0000256" key="2">
    <source>
        <dbReference type="ARBA" id="ARBA00023239"/>
    </source>
</evidence>
<dbReference type="OrthoDB" id="9804574at2"/>
<protein>
    <submittedName>
        <fullName evidence="4">Altronate dehydratase</fullName>
    </submittedName>
</protein>
<dbReference type="Pfam" id="PF04295">
    <property type="entry name" value="GD_AH_second"/>
    <property type="match status" value="1"/>
</dbReference>